<dbReference type="AlphaFoldDB" id="A0AAD7ZWH0"/>
<sequence length="76" mass="8566">NVHMKLELALDEDSIFYKLGSSGLITFSDYIFLLTVLSTYKKWRNVPVIGEQTWIGFSFYIQVSLDLLSGVVQCGG</sequence>
<evidence type="ECO:0000313" key="2">
    <source>
        <dbReference type="EMBL" id="KAJ9588169.1"/>
    </source>
</evidence>
<comment type="caution">
    <text evidence="2">The sequence shown here is derived from an EMBL/GenBank/DDBJ whole genome shotgun (WGS) entry which is preliminary data.</text>
</comment>
<dbReference type="Proteomes" id="UP001233999">
    <property type="component" value="Unassembled WGS sequence"/>
</dbReference>
<keyword evidence="1" id="KW-0812">Transmembrane</keyword>
<feature type="non-terminal residue" evidence="2">
    <location>
        <position position="1"/>
    </location>
</feature>
<reference evidence="2" key="2">
    <citation type="submission" date="2023-05" db="EMBL/GenBank/DDBJ databases">
        <authorList>
            <person name="Fouks B."/>
        </authorList>
    </citation>
    <scope>NUCLEOTIDE SEQUENCE</scope>
    <source>
        <strain evidence="2">Stay&amp;Tobe</strain>
        <tissue evidence="2">Testes</tissue>
    </source>
</reference>
<evidence type="ECO:0000313" key="3">
    <source>
        <dbReference type="Proteomes" id="UP001233999"/>
    </source>
</evidence>
<proteinExistence type="predicted"/>
<keyword evidence="3" id="KW-1185">Reference proteome</keyword>
<evidence type="ECO:0000256" key="1">
    <source>
        <dbReference type="SAM" id="Phobius"/>
    </source>
</evidence>
<feature type="transmembrane region" description="Helical" evidence="1">
    <location>
        <begin position="15"/>
        <end position="37"/>
    </location>
</feature>
<dbReference type="EMBL" id="JASPKZ010005706">
    <property type="protein sequence ID" value="KAJ9588169.1"/>
    <property type="molecule type" value="Genomic_DNA"/>
</dbReference>
<keyword evidence="1" id="KW-1133">Transmembrane helix</keyword>
<accession>A0AAD7ZWH0</accession>
<protein>
    <submittedName>
        <fullName evidence="2">Uncharacterized protein</fullName>
    </submittedName>
</protein>
<organism evidence="2 3">
    <name type="scientific">Diploptera punctata</name>
    <name type="common">Pacific beetle cockroach</name>
    <dbReference type="NCBI Taxonomy" id="6984"/>
    <lineage>
        <taxon>Eukaryota</taxon>
        <taxon>Metazoa</taxon>
        <taxon>Ecdysozoa</taxon>
        <taxon>Arthropoda</taxon>
        <taxon>Hexapoda</taxon>
        <taxon>Insecta</taxon>
        <taxon>Pterygota</taxon>
        <taxon>Neoptera</taxon>
        <taxon>Polyneoptera</taxon>
        <taxon>Dictyoptera</taxon>
        <taxon>Blattodea</taxon>
        <taxon>Blaberoidea</taxon>
        <taxon>Blaberidae</taxon>
        <taxon>Diplopterinae</taxon>
        <taxon>Diploptera</taxon>
    </lineage>
</organism>
<name>A0AAD7ZWH0_DIPPU</name>
<gene>
    <name evidence="2" type="ORF">L9F63_018461</name>
</gene>
<reference evidence="2" key="1">
    <citation type="journal article" date="2023" name="IScience">
        <title>Live-bearing cockroach genome reveals convergent evolutionary mechanisms linked to viviparity in insects and beyond.</title>
        <authorList>
            <person name="Fouks B."/>
            <person name="Harrison M.C."/>
            <person name="Mikhailova A.A."/>
            <person name="Marchal E."/>
            <person name="English S."/>
            <person name="Carruthers M."/>
            <person name="Jennings E.C."/>
            <person name="Chiamaka E.L."/>
            <person name="Frigard R.A."/>
            <person name="Pippel M."/>
            <person name="Attardo G.M."/>
            <person name="Benoit J.B."/>
            <person name="Bornberg-Bauer E."/>
            <person name="Tobe S.S."/>
        </authorList>
    </citation>
    <scope>NUCLEOTIDE SEQUENCE</scope>
    <source>
        <strain evidence="2">Stay&amp;Tobe</strain>
    </source>
</reference>
<keyword evidence="1" id="KW-0472">Membrane</keyword>